<keyword evidence="1" id="KW-0175">Coiled coil</keyword>
<evidence type="ECO:0000313" key="3">
    <source>
        <dbReference type="EMBL" id="KAG2223140.1"/>
    </source>
</evidence>
<dbReference type="InterPro" id="IPR057954">
    <property type="entry name" value="SET_TTL12"/>
</dbReference>
<dbReference type="AlphaFoldDB" id="A0A8H7S6Q7"/>
<evidence type="ECO:0000256" key="1">
    <source>
        <dbReference type="SAM" id="Coils"/>
    </source>
</evidence>
<keyword evidence="4" id="KW-1185">Reference proteome</keyword>
<dbReference type="Gene3D" id="1.10.8.10">
    <property type="entry name" value="DNA helicase RuvA subunit, C-terminal domain"/>
    <property type="match status" value="1"/>
</dbReference>
<proteinExistence type="predicted"/>
<sequence>MSAFEAFVTVHQYQLAAIPEDLWLPLFMKLGEDYLDAGNYVELHYGDPLEGYSLHAKNGDQAIKKHSEIFLVDHAWTTQPDNAHKELLENHKLLERLENLMDIEAEEFEEEESEKEDELEHDDEAIKTVAEQANVSYDRAKEVLEAEKYEIVNAIMRLTVDEDFKKESERLQDEVFGQLVASGKAQEKEDKISKEKEERRKNRHDAWLKERVNNVCNKMWSYLQTYSYSVLKGDGQPETQTAWYINDEVGSAICHSSDPNTMCLPFIFSRGASGMIPYTVMFPIKDIAPGEIMTCDLIPKNLERPIDKAAYLLAYENRILPGQEGVSVDEIKKLSTVCIYIPYYKYEFCDKLAKQSYQPTIDLPKVNCSNEKKERGDEDRILVYTTTEFVRQNLSHSKFKLTNDRTKADIIWFSQDFTEWDSLKPGQIINQFRYENCLTYKQRLADLIQKTYGSPSWTLATYNLNTQLAEFVGDYLNHDGDEKHHENLWVTKPWNFARGIEISVDRYLPKLIRQHDSPTPKIAQRYLVKPCLYNKKKFDLRYIVMVNSDGTVHIYKMFWIRLANKKYNIDDLDDYEAQFTVMNYSNFPMTQLDYKSFIHNMEKQHSIEWTKVQNDINHAIKDVIMAAASEQQPLGLLDKNTSQSYESFGMYGFDVMLDDKYNPIIVEVNFSPDCTRACQYDPQFVNNLFSVTLGDKKGLEAFNVL</sequence>
<name>A0A8H7S6Q7_9FUNG</name>
<feature type="domain" description="Tubulin--tyrosine ligase-like protein 12 SET-like" evidence="2">
    <location>
        <begin position="59"/>
        <end position="106"/>
    </location>
</feature>
<protein>
    <recommendedName>
        <fullName evidence="2">Tubulin--tyrosine ligase-like protein 12 SET-like domain-containing protein</fullName>
    </recommendedName>
</protein>
<dbReference type="EMBL" id="JAEPRB010000067">
    <property type="protein sequence ID" value="KAG2223140.1"/>
    <property type="molecule type" value="Genomic_DNA"/>
</dbReference>
<dbReference type="Proteomes" id="UP000646827">
    <property type="component" value="Unassembled WGS sequence"/>
</dbReference>
<organism evidence="3 4">
    <name type="scientific">Circinella minor</name>
    <dbReference type="NCBI Taxonomy" id="1195481"/>
    <lineage>
        <taxon>Eukaryota</taxon>
        <taxon>Fungi</taxon>
        <taxon>Fungi incertae sedis</taxon>
        <taxon>Mucoromycota</taxon>
        <taxon>Mucoromycotina</taxon>
        <taxon>Mucoromycetes</taxon>
        <taxon>Mucorales</taxon>
        <taxon>Lichtheimiaceae</taxon>
        <taxon>Circinella</taxon>
    </lineage>
</organism>
<dbReference type="SUPFAM" id="SSF56059">
    <property type="entry name" value="Glutathione synthetase ATP-binding domain-like"/>
    <property type="match status" value="1"/>
</dbReference>
<gene>
    <name evidence="3" type="ORF">INT45_005696</name>
</gene>
<evidence type="ECO:0000259" key="2">
    <source>
        <dbReference type="Pfam" id="PF25556"/>
    </source>
</evidence>
<comment type="caution">
    <text evidence="3">The sequence shown here is derived from an EMBL/GenBank/DDBJ whole genome shotgun (WGS) entry which is preliminary data.</text>
</comment>
<dbReference type="Pfam" id="PF25556">
    <property type="entry name" value="SET_TTL"/>
    <property type="match status" value="2"/>
</dbReference>
<feature type="coiled-coil region" evidence="1">
    <location>
        <begin position="94"/>
        <end position="125"/>
    </location>
</feature>
<dbReference type="PANTHER" id="PTHR46088">
    <property type="entry name" value="TUBULIN--TYROSINE LIGASE-LIKE PROTEIN 12"/>
    <property type="match status" value="1"/>
</dbReference>
<dbReference type="PANTHER" id="PTHR46088:SF1">
    <property type="entry name" value="TUBULIN--TYROSINE LIGASE-LIKE PROTEIN 12"/>
    <property type="match status" value="1"/>
</dbReference>
<dbReference type="GO" id="GO:0005737">
    <property type="term" value="C:cytoplasm"/>
    <property type="evidence" value="ECO:0007669"/>
    <property type="project" value="TreeGrafter"/>
</dbReference>
<dbReference type="InterPro" id="IPR027749">
    <property type="entry name" value="TTLL12"/>
</dbReference>
<dbReference type="Gene3D" id="3.30.470.20">
    <property type="entry name" value="ATP-grasp fold, B domain"/>
    <property type="match status" value="1"/>
</dbReference>
<evidence type="ECO:0000313" key="4">
    <source>
        <dbReference type="Proteomes" id="UP000646827"/>
    </source>
</evidence>
<feature type="domain" description="Tubulin--tyrosine ligase-like protein 12 SET-like" evidence="2">
    <location>
        <begin position="209"/>
        <end position="299"/>
    </location>
</feature>
<dbReference type="PROSITE" id="PS51221">
    <property type="entry name" value="TTL"/>
    <property type="match status" value="1"/>
</dbReference>
<dbReference type="InterPro" id="IPR004344">
    <property type="entry name" value="TTL/TTLL_fam"/>
</dbReference>
<dbReference type="OrthoDB" id="2127950at2759"/>
<accession>A0A8H7S6Q7</accession>
<reference evidence="3 4" key="1">
    <citation type="submission" date="2020-12" db="EMBL/GenBank/DDBJ databases">
        <title>Metabolic potential, ecology and presence of endohyphal bacteria is reflected in genomic diversity of Mucoromycotina.</title>
        <authorList>
            <person name="Muszewska A."/>
            <person name="Okrasinska A."/>
            <person name="Steczkiewicz K."/>
            <person name="Drgas O."/>
            <person name="Orlowska M."/>
            <person name="Perlinska-Lenart U."/>
            <person name="Aleksandrzak-Piekarczyk T."/>
            <person name="Szatraj K."/>
            <person name="Zielenkiewicz U."/>
            <person name="Pilsyk S."/>
            <person name="Malc E."/>
            <person name="Mieczkowski P."/>
            <person name="Kruszewska J.S."/>
            <person name="Biernat P."/>
            <person name="Pawlowska J."/>
        </authorList>
    </citation>
    <scope>NUCLEOTIDE SEQUENCE [LARGE SCALE GENOMIC DNA]</scope>
    <source>
        <strain evidence="3 4">CBS 142.35</strain>
    </source>
</reference>
<dbReference type="Pfam" id="PF03133">
    <property type="entry name" value="TTL"/>
    <property type="match status" value="1"/>
</dbReference>
<dbReference type="CDD" id="cd08161">
    <property type="entry name" value="SET"/>
    <property type="match status" value="1"/>
</dbReference>